<comment type="caution">
    <text evidence="1">The sequence shown here is derived from an EMBL/GenBank/DDBJ whole genome shotgun (WGS) entry which is preliminary data.</text>
</comment>
<evidence type="ECO:0000313" key="1">
    <source>
        <dbReference type="EMBL" id="KAH7973848.1"/>
    </source>
</evidence>
<sequence>MPQHRRIAVKALRFTSHGRWILPRRRAIPSQAGILSYKVSERVVLEFTGTGSGKNRFTAACVHTRHTIRPTSRTTCGFTVERSPSSVQSAQPRSHRGHTVSGTWSPTNPRSLTNVLRLHVPLFGKRGLSPEEVYNLQ</sequence>
<proteinExistence type="predicted"/>
<protein>
    <submittedName>
        <fullName evidence="1">Uncharacterized protein</fullName>
    </submittedName>
</protein>
<organism evidence="1 2">
    <name type="scientific">Dermacentor silvarum</name>
    <name type="common">Tick</name>
    <dbReference type="NCBI Taxonomy" id="543639"/>
    <lineage>
        <taxon>Eukaryota</taxon>
        <taxon>Metazoa</taxon>
        <taxon>Ecdysozoa</taxon>
        <taxon>Arthropoda</taxon>
        <taxon>Chelicerata</taxon>
        <taxon>Arachnida</taxon>
        <taxon>Acari</taxon>
        <taxon>Parasitiformes</taxon>
        <taxon>Ixodida</taxon>
        <taxon>Ixodoidea</taxon>
        <taxon>Ixodidae</taxon>
        <taxon>Rhipicephalinae</taxon>
        <taxon>Dermacentor</taxon>
    </lineage>
</organism>
<accession>A0ACB8DN28</accession>
<gene>
    <name evidence="1" type="ORF">HPB49_005701</name>
</gene>
<evidence type="ECO:0000313" key="2">
    <source>
        <dbReference type="Proteomes" id="UP000821865"/>
    </source>
</evidence>
<name>A0ACB8DN28_DERSI</name>
<keyword evidence="2" id="KW-1185">Reference proteome</keyword>
<reference evidence="1" key="1">
    <citation type="submission" date="2020-05" db="EMBL/GenBank/DDBJ databases">
        <title>Large-scale comparative analyses of tick genomes elucidate their genetic diversity and vector capacities.</title>
        <authorList>
            <person name="Jia N."/>
            <person name="Wang J."/>
            <person name="Shi W."/>
            <person name="Du L."/>
            <person name="Sun Y."/>
            <person name="Zhan W."/>
            <person name="Jiang J."/>
            <person name="Wang Q."/>
            <person name="Zhang B."/>
            <person name="Ji P."/>
            <person name="Sakyi L.B."/>
            <person name="Cui X."/>
            <person name="Yuan T."/>
            <person name="Jiang B."/>
            <person name="Yang W."/>
            <person name="Lam T.T.-Y."/>
            <person name="Chang Q."/>
            <person name="Ding S."/>
            <person name="Wang X."/>
            <person name="Zhu J."/>
            <person name="Ruan X."/>
            <person name="Zhao L."/>
            <person name="Wei J."/>
            <person name="Que T."/>
            <person name="Du C."/>
            <person name="Cheng J."/>
            <person name="Dai P."/>
            <person name="Han X."/>
            <person name="Huang E."/>
            <person name="Gao Y."/>
            <person name="Liu J."/>
            <person name="Shao H."/>
            <person name="Ye R."/>
            <person name="Li L."/>
            <person name="Wei W."/>
            <person name="Wang X."/>
            <person name="Wang C."/>
            <person name="Yang T."/>
            <person name="Huo Q."/>
            <person name="Li W."/>
            <person name="Guo W."/>
            <person name="Chen H."/>
            <person name="Zhou L."/>
            <person name="Ni X."/>
            <person name="Tian J."/>
            <person name="Zhou Y."/>
            <person name="Sheng Y."/>
            <person name="Liu T."/>
            <person name="Pan Y."/>
            <person name="Xia L."/>
            <person name="Li J."/>
            <person name="Zhao F."/>
            <person name="Cao W."/>
        </authorList>
    </citation>
    <scope>NUCLEOTIDE SEQUENCE</scope>
    <source>
        <strain evidence="1">Dsil-2018</strain>
    </source>
</reference>
<dbReference type="EMBL" id="CM023479">
    <property type="protein sequence ID" value="KAH7973848.1"/>
    <property type="molecule type" value="Genomic_DNA"/>
</dbReference>
<dbReference type="Proteomes" id="UP000821865">
    <property type="component" value="Chromosome 10"/>
</dbReference>